<evidence type="ECO:0000313" key="1">
    <source>
        <dbReference type="EMBL" id="KAJ7532022.1"/>
    </source>
</evidence>
<name>A0ACC2BRI5_DIPCM</name>
<proteinExistence type="predicted"/>
<accession>A0ACC2BRI5</accession>
<sequence>MLELLVSGEGNNIREAKLLMLFKRNRELKLALERKRISMSKLKLQLNVLQQELFRDKGDDVADSTREDLEKEAECQALEVKQWKDEFQQVCEKLAEAQASQSYLNMEVAKLQQALKREVGEHIPLSKVLDEGGKWRGRNQQISHLKDKASRDELKKHHKKFETLLTRKILLETKIKKMKEKMALLVQKSENDDRLIIALRVEFESYKQVTAPVHQGEKELEIQAQAELINYLRVIASSQFDQGT</sequence>
<gene>
    <name evidence="1" type="ORF">O6H91_14G069300</name>
</gene>
<comment type="caution">
    <text evidence="1">The sequence shown here is derived from an EMBL/GenBank/DDBJ whole genome shotgun (WGS) entry which is preliminary data.</text>
</comment>
<dbReference type="EMBL" id="CM055105">
    <property type="protein sequence ID" value="KAJ7532022.1"/>
    <property type="molecule type" value="Genomic_DNA"/>
</dbReference>
<dbReference type="Proteomes" id="UP001162992">
    <property type="component" value="Chromosome 14"/>
</dbReference>
<keyword evidence="2" id="KW-1185">Reference proteome</keyword>
<protein>
    <submittedName>
        <fullName evidence="1">Uncharacterized protein</fullName>
    </submittedName>
</protein>
<organism evidence="1 2">
    <name type="scientific">Diphasiastrum complanatum</name>
    <name type="common">Issler's clubmoss</name>
    <name type="synonym">Lycopodium complanatum</name>
    <dbReference type="NCBI Taxonomy" id="34168"/>
    <lineage>
        <taxon>Eukaryota</taxon>
        <taxon>Viridiplantae</taxon>
        <taxon>Streptophyta</taxon>
        <taxon>Embryophyta</taxon>
        <taxon>Tracheophyta</taxon>
        <taxon>Lycopodiopsida</taxon>
        <taxon>Lycopodiales</taxon>
        <taxon>Lycopodiaceae</taxon>
        <taxon>Lycopodioideae</taxon>
        <taxon>Diphasiastrum</taxon>
    </lineage>
</organism>
<reference evidence="2" key="1">
    <citation type="journal article" date="2024" name="Proc. Natl. Acad. Sci. U.S.A.">
        <title>Extraordinary preservation of gene collinearity over three hundred million years revealed in homosporous lycophytes.</title>
        <authorList>
            <person name="Li C."/>
            <person name="Wickell D."/>
            <person name="Kuo L.Y."/>
            <person name="Chen X."/>
            <person name="Nie B."/>
            <person name="Liao X."/>
            <person name="Peng D."/>
            <person name="Ji J."/>
            <person name="Jenkins J."/>
            <person name="Williams M."/>
            <person name="Shu S."/>
            <person name="Plott C."/>
            <person name="Barry K."/>
            <person name="Rajasekar S."/>
            <person name="Grimwood J."/>
            <person name="Han X."/>
            <person name="Sun S."/>
            <person name="Hou Z."/>
            <person name="He W."/>
            <person name="Dai G."/>
            <person name="Sun C."/>
            <person name="Schmutz J."/>
            <person name="Leebens-Mack J.H."/>
            <person name="Li F.W."/>
            <person name="Wang L."/>
        </authorList>
    </citation>
    <scope>NUCLEOTIDE SEQUENCE [LARGE SCALE GENOMIC DNA]</scope>
    <source>
        <strain evidence="2">cv. PW_Plant_1</strain>
    </source>
</reference>
<evidence type="ECO:0000313" key="2">
    <source>
        <dbReference type="Proteomes" id="UP001162992"/>
    </source>
</evidence>